<comment type="caution">
    <text evidence="2">The sequence shown here is derived from an EMBL/GenBank/DDBJ whole genome shotgun (WGS) entry which is preliminary data.</text>
</comment>
<dbReference type="AlphaFoldDB" id="A0A936Z6Q2"/>
<dbReference type="RefSeq" id="WP_202059109.1">
    <property type="nucleotide sequence ID" value="NZ_JAEQMY010000012.1"/>
</dbReference>
<dbReference type="EMBL" id="JAEQMY010000012">
    <property type="protein sequence ID" value="MBL0404433.1"/>
    <property type="molecule type" value="Genomic_DNA"/>
</dbReference>
<evidence type="ECO:0000313" key="2">
    <source>
        <dbReference type="EMBL" id="MBL0404433.1"/>
    </source>
</evidence>
<evidence type="ECO:0000313" key="3">
    <source>
        <dbReference type="Proteomes" id="UP000605848"/>
    </source>
</evidence>
<organism evidence="2 3">
    <name type="scientific">Microvirga aerilata</name>
    <dbReference type="NCBI Taxonomy" id="670292"/>
    <lineage>
        <taxon>Bacteria</taxon>
        <taxon>Pseudomonadati</taxon>
        <taxon>Pseudomonadota</taxon>
        <taxon>Alphaproteobacteria</taxon>
        <taxon>Hyphomicrobiales</taxon>
        <taxon>Methylobacteriaceae</taxon>
        <taxon>Microvirga</taxon>
    </lineage>
</organism>
<keyword evidence="3" id="KW-1185">Reference proteome</keyword>
<protein>
    <submittedName>
        <fullName evidence="2">Uncharacterized protein</fullName>
    </submittedName>
</protein>
<evidence type="ECO:0000256" key="1">
    <source>
        <dbReference type="SAM" id="SignalP"/>
    </source>
</evidence>
<feature type="chain" id="PRO_5038109364" evidence="1">
    <location>
        <begin position="31"/>
        <end position="170"/>
    </location>
</feature>
<name>A0A936Z6Q2_9HYPH</name>
<dbReference type="Proteomes" id="UP000605848">
    <property type="component" value="Unassembled WGS sequence"/>
</dbReference>
<reference evidence="2" key="1">
    <citation type="submission" date="2021-01" db="EMBL/GenBank/DDBJ databases">
        <title>Microvirga sp.</title>
        <authorList>
            <person name="Kim M.K."/>
        </authorList>
    </citation>
    <scope>NUCLEOTIDE SEQUENCE</scope>
    <source>
        <strain evidence="2">5420S-16</strain>
    </source>
</reference>
<proteinExistence type="predicted"/>
<feature type="signal peptide" evidence="1">
    <location>
        <begin position="1"/>
        <end position="30"/>
    </location>
</feature>
<accession>A0A936Z6Q2</accession>
<keyword evidence="1" id="KW-0732">Signal</keyword>
<sequence length="170" mass="18908">MSFTLRWARHWSALFILATLTCVASSTLQASEVTGQRRWRLVEGETPAGEAWISSTNLPEVELGLVGCERRQGGLEGEFIILVKEGHKDPRIPRALAAPKRTGLVLSVDFNHGAQKKLRAEISDYFAAYGFNAIFHRSDVTSSSLKLALGDTMIMFGWPEMKSVIQKICR</sequence>
<gene>
    <name evidence="2" type="ORF">JKG68_10680</name>
</gene>